<evidence type="ECO:0000259" key="11">
    <source>
        <dbReference type="PROSITE" id="PS50157"/>
    </source>
</evidence>
<dbReference type="InterPro" id="IPR051061">
    <property type="entry name" value="Zinc_finger_trans_reg"/>
</dbReference>
<dbReference type="AlphaFoldDB" id="A0AA39U7M0"/>
<sequence length="338" mass="37079">MPRVPSENSKDRFYCLWPGCGKDYASQSSLSRHKRVHNPFAIMYECPFCKREMSQKANLDSHIENTHLAPYKCPVVGCWRAFKKPLCFERHVSRCNGPQDLNASVSSSPAPPPNQLLPAANAGQPLEGLGVFPASPESDLDSWSPQELMSVPDSSTNSRIATELPASPTFYEHQVDHQRNVSNAETLKEMEEWLKICFNASNPGLDSAASFDASFSVPSSSTSSDYSVSPASSSLVEGGHISRTSEQMLASYIPRDDTLSIYRPPTQGTVNMSVNTSSPSPIDNWSTGDFSFLSFETTGSPFSIDSVLSLPSSSSFEEPVFDFNFEQSVGITDSFSFF</sequence>
<feature type="domain" description="C2H2-type" evidence="11">
    <location>
        <begin position="13"/>
        <end position="37"/>
    </location>
</feature>
<evidence type="ECO:0000256" key="1">
    <source>
        <dbReference type="ARBA" id="ARBA00004123"/>
    </source>
</evidence>
<evidence type="ECO:0000313" key="12">
    <source>
        <dbReference type="EMBL" id="KAK0468750.1"/>
    </source>
</evidence>
<keyword evidence="6" id="KW-0805">Transcription regulation</keyword>
<reference evidence="12" key="1">
    <citation type="submission" date="2023-06" db="EMBL/GenBank/DDBJ databases">
        <authorList>
            <consortium name="Lawrence Berkeley National Laboratory"/>
            <person name="Ahrendt S."/>
            <person name="Sahu N."/>
            <person name="Indic B."/>
            <person name="Wong-Bajracharya J."/>
            <person name="Merenyi Z."/>
            <person name="Ke H.-M."/>
            <person name="Monk M."/>
            <person name="Kocsube S."/>
            <person name="Drula E."/>
            <person name="Lipzen A."/>
            <person name="Balint B."/>
            <person name="Henrissat B."/>
            <person name="Andreopoulos B."/>
            <person name="Martin F.M."/>
            <person name="Harder C.B."/>
            <person name="Rigling D."/>
            <person name="Ford K.L."/>
            <person name="Foster G.D."/>
            <person name="Pangilinan J."/>
            <person name="Papanicolaou A."/>
            <person name="Barry K."/>
            <person name="LaButti K."/>
            <person name="Viragh M."/>
            <person name="Koriabine M."/>
            <person name="Yan M."/>
            <person name="Riley R."/>
            <person name="Champramary S."/>
            <person name="Plett K.L."/>
            <person name="Tsai I.J."/>
            <person name="Slot J."/>
            <person name="Sipos G."/>
            <person name="Plett J."/>
            <person name="Nagy L.G."/>
            <person name="Grigoriev I.V."/>
        </authorList>
    </citation>
    <scope>NUCLEOTIDE SEQUENCE</scope>
    <source>
        <strain evidence="12">ICMP 16352</strain>
    </source>
</reference>
<organism evidence="12 13">
    <name type="scientific">Armillaria novae-zelandiae</name>
    <dbReference type="NCBI Taxonomy" id="153914"/>
    <lineage>
        <taxon>Eukaryota</taxon>
        <taxon>Fungi</taxon>
        <taxon>Dikarya</taxon>
        <taxon>Basidiomycota</taxon>
        <taxon>Agaricomycotina</taxon>
        <taxon>Agaricomycetes</taxon>
        <taxon>Agaricomycetidae</taxon>
        <taxon>Agaricales</taxon>
        <taxon>Marasmiineae</taxon>
        <taxon>Physalacriaceae</taxon>
        <taxon>Armillaria</taxon>
    </lineage>
</organism>
<dbReference type="GO" id="GO:0006357">
    <property type="term" value="P:regulation of transcription by RNA polymerase II"/>
    <property type="evidence" value="ECO:0007669"/>
    <property type="project" value="TreeGrafter"/>
</dbReference>
<keyword evidence="8" id="KW-0539">Nucleus</keyword>
<dbReference type="SMART" id="SM00355">
    <property type="entry name" value="ZnF_C2H2"/>
    <property type="match status" value="3"/>
</dbReference>
<evidence type="ECO:0000256" key="5">
    <source>
        <dbReference type="ARBA" id="ARBA00022833"/>
    </source>
</evidence>
<name>A0AA39U7M0_9AGAR</name>
<evidence type="ECO:0000256" key="6">
    <source>
        <dbReference type="ARBA" id="ARBA00023015"/>
    </source>
</evidence>
<feature type="compositionally biased region" description="Polar residues" evidence="10">
    <location>
        <begin position="141"/>
        <end position="160"/>
    </location>
</feature>
<dbReference type="SUPFAM" id="SSF57667">
    <property type="entry name" value="beta-beta-alpha zinc fingers"/>
    <property type="match status" value="1"/>
</dbReference>
<comment type="caution">
    <text evidence="12">The sequence shown here is derived from an EMBL/GenBank/DDBJ whole genome shotgun (WGS) entry which is preliminary data.</text>
</comment>
<keyword evidence="7" id="KW-0804">Transcription</keyword>
<evidence type="ECO:0000256" key="3">
    <source>
        <dbReference type="ARBA" id="ARBA00022737"/>
    </source>
</evidence>
<keyword evidence="5" id="KW-0862">Zinc</keyword>
<dbReference type="PROSITE" id="PS00028">
    <property type="entry name" value="ZINC_FINGER_C2H2_1"/>
    <property type="match status" value="2"/>
</dbReference>
<evidence type="ECO:0000256" key="2">
    <source>
        <dbReference type="ARBA" id="ARBA00022723"/>
    </source>
</evidence>
<evidence type="ECO:0000256" key="7">
    <source>
        <dbReference type="ARBA" id="ARBA00023163"/>
    </source>
</evidence>
<dbReference type="InterPro" id="IPR036236">
    <property type="entry name" value="Znf_C2H2_sf"/>
</dbReference>
<dbReference type="InterPro" id="IPR013087">
    <property type="entry name" value="Znf_C2H2_type"/>
</dbReference>
<dbReference type="Proteomes" id="UP001175227">
    <property type="component" value="Unassembled WGS sequence"/>
</dbReference>
<evidence type="ECO:0000256" key="10">
    <source>
        <dbReference type="SAM" id="MobiDB-lite"/>
    </source>
</evidence>
<feature type="region of interest" description="Disordered" evidence="10">
    <location>
        <begin position="102"/>
        <end position="160"/>
    </location>
</feature>
<dbReference type="FunFam" id="3.30.160.60:FF:001102">
    <property type="entry name" value="Transcription factor IIIA"/>
    <property type="match status" value="1"/>
</dbReference>
<feature type="domain" description="C2H2-type" evidence="11">
    <location>
        <begin position="44"/>
        <end position="72"/>
    </location>
</feature>
<gene>
    <name evidence="12" type="ORF">IW261DRAFT_1517666</name>
</gene>
<dbReference type="GO" id="GO:0008270">
    <property type="term" value="F:zinc ion binding"/>
    <property type="evidence" value="ECO:0007669"/>
    <property type="project" value="UniProtKB-KW"/>
</dbReference>
<protein>
    <recommendedName>
        <fullName evidence="11">C2H2-type domain-containing protein</fullName>
    </recommendedName>
</protein>
<keyword evidence="3" id="KW-0677">Repeat</keyword>
<dbReference type="GO" id="GO:0005634">
    <property type="term" value="C:nucleus"/>
    <property type="evidence" value="ECO:0007669"/>
    <property type="project" value="UniProtKB-SubCell"/>
</dbReference>
<dbReference type="PANTHER" id="PTHR46179:SF13">
    <property type="entry name" value="C2H2-TYPE DOMAIN-CONTAINING PROTEIN"/>
    <property type="match status" value="1"/>
</dbReference>
<evidence type="ECO:0000313" key="13">
    <source>
        <dbReference type="Proteomes" id="UP001175227"/>
    </source>
</evidence>
<dbReference type="Gene3D" id="3.30.160.60">
    <property type="entry name" value="Classic Zinc Finger"/>
    <property type="match status" value="2"/>
</dbReference>
<accession>A0AA39U7M0</accession>
<evidence type="ECO:0000256" key="4">
    <source>
        <dbReference type="ARBA" id="ARBA00022771"/>
    </source>
</evidence>
<keyword evidence="4 9" id="KW-0863">Zinc-finger</keyword>
<evidence type="ECO:0000256" key="8">
    <source>
        <dbReference type="ARBA" id="ARBA00023242"/>
    </source>
</evidence>
<dbReference type="PROSITE" id="PS50157">
    <property type="entry name" value="ZINC_FINGER_C2H2_2"/>
    <property type="match status" value="2"/>
</dbReference>
<evidence type="ECO:0000256" key="9">
    <source>
        <dbReference type="PROSITE-ProRule" id="PRU00042"/>
    </source>
</evidence>
<dbReference type="PANTHER" id="PTHR46179">
    <property type="entry name" value="ZINC FINGER PROTEIN"/>
    <property type="match status" value="1"/>
</dbReference>
<dbReference type="EMBL" id="JAUEPR010000067">
    <property type="protein sequence ID" value="KAK0468750.1"/>
    <property type="molecule type" value="Genomic_DNA"/>
</dbReference>
<dbReference type="Pfam" id="PF00096">
    <property type="entry name" value="zf-C2H2"/>
    <property type="match status" value="1"/>
</dbReference>
<proteinExistence type="predicted"/>
<keyword evidence="13" id="KW-1185">Reference proteome</keyword>
<comment type="subcellular location">
    <subcellularLocation>
        <location evidence="1">Nucleus</location>
    </subcellularLocation>
</comment>
<keyword evidence="2" id="KW-0479">Metal-binding</keyword>